<feature type="transmembrane region" description="Helical" evidence="1">
    <location>
        <begin position="174"/>
        <end position="192"/>
    </location>
</feature>
<keyword evidence="1" id="KW-0472">Membrane</keyword>
<evidence type="ECO:0000256" key="1">
    <source>
        <dbReference type="SAM" id="Phobius"/>
    </source>
</evidence>
<proteinExistence type="predicted"/>
<feature type="transmembrane region" description="Helical" evidence="1">
    <location>
        <begin position="133"/>
        <end position="154"/>
    </location>
</feature>
<feature type="transmembrane region" description="Helical" evidence="1">
    <location>
        <begin position="198"/>
        <end position="217"/>
    </location>
</feature>
<organism evidence="2 3">
    <name type="scientific">Jiangella mangrovi</name>
    <dbReference type="NCBI Taxonomy" id="1524084"/>
    <lineage>
        <taxon>Bacteria</taxon>
        <taxon>Bacillati</taxon>
        <taxon>Actinomycetota</taxon>
        <taxon>Actinomycetes</taxon>
        <taxon>Jiangellales</taxon>
        <taxon>Jiangellaceae</taxon>
        <taxon>Jiangella</taxon>
    </lineage>
</organism>
<keyword evidence="1" id="KW-1133">Transmembrane helix</keyword>
<keyword evidence="1" id="KW-0812">Transmembrane</keyword>
<feature type="transmembrane region" description="Helical" evidence="1">
    <location>
        <begin position="307"/>
        <end position="328"/>
    </location>
</feature>
<dbReference type="Proteomes" id="UP000542813">
    <property type="component" value="Unassembled WGS sequence"/>
</dbReference>
<evidence type="ECO:0000313" key="3">
    <source>
        <dbReference type="Proteomes" id="UP000542813"/>
    </source>
</evidence>
<feature type="transmembrane region" description="Helical" evidence="1">
    <location>
        <begin position="103"/>
        <end position="121"/>
    </location>
</feature>
<dbReference type="RefSeq" id="WP_184828081.1">
    <property type="nucleotide sequence ID" value="NZ_JACHMM010000001.1"/>
</dbReference>
<keyword evidence="3" id="KW-1185">Reference proteome</keyword>
<reference evidence="2 3" key="1">
    <citation type="submission" date="2020-08" db="EMBL/GenBank/DDBJ databases">
        <title>Sequencing the genomes of 1000 actinobacteria strains.</title>
        <authorList>
            <person name="Klenk H.-P."/>
        </authorList>
    </citation>
    <scope>NUCLEOTIDE SEQUENCE [LARGE SCALE GENOMIC DNA]</scope>
    <source>
        <strain evidence="2 3">DSM 102122</strain>
    </source>
</reference>
<comment type="caution">
    <text evidence="2">The sequence shown here is derived from an EMBL/GenBank/DDBJ whole genome shotgun (WGS) entry which is preliminary data.</text>
</comment>
<feature type="transmembrane region" description="Helical" evidence="1">
    <location>
        <begin position="62"/>
        <end position="83"/>
    </location>
</feature>
<evidence type="ECO:0000313" key="2">
    <source>
        <dbReference type="EMBL" id="MBB5791365.1"/>
    </source>
</evidence>
<name>A0A7W9LPG8_9ACTN</name>
<sequence length="360" mass="39564">MGDQDDAEHDIGAYERRFRRSGLPLFIEDYTASEDIFTRAAPWLALVFLGEMLGATELEWPFLLNVVAALGGLAILVAAFGLLNRARGRRFLELPREVGWPELTAFVLVPALLPLIFGGQWRQFFGIAAGNTLFLLLVYLVVGYGLIATVFWALSRMADELAASLGRLVRTLPLLLIFSVVLFVNAEMWQMFGTMPRAFVFVVTGMLFGLGLVFLVVRAPGLVRQLEAELNEGARPLTRRQRVNVGLTLVVSQVLQVSVVAAGIGAFFVVFGLFALTPDVGVEWAGTAGSWSNEFSLLGHPVELTETLLRVAGGMAAFTGLYYAISILTDSTYRDEFMAGVTHEMRGVFEARTRYLSLRG</sequence>
<dbReference type="EMBL" id="JACHMM010000001">
    <property type="protein sequence ID" value="MBB5791365.1"/>
    <property type="molecule type" value="Genomic_DNA"/>
</dbReference>
<gene>
    <name evidence="2" type="ORF">HD601_005940</name>
</gene>
<dbReference type="AlphaFoldDB" id="A0A7W9LPG8"/>
<protein>
    <submittedName>
        <fullName evidence="2">MFS family permease</fullName>
    </submittedName>
</protein>
<accession>A0A7W9LPG8</accession>
<feature type="transmembrane region" description="Helical" evidence="1">
    <location>
        <begin position="245"/>
        <end position="274"/>
    </location>
</feature>